<dbReference type="Gene3D" id="3.30.530.20">
    <property type="match status" value="1"/>
</dbReference>
<sequence length="144" mass="16298">MADIQIVREFPVSPERLFRAVTEQAEVLNWWGHDGMTIPVKQLDFTREGPWFSEMFGQDGTRYKLSGQVTHVTPPRSVGFTWGWHDAEDQRGPESHVTFTIEAAGDGSRLIVDHRELPSDEVAGRHEIGWAGGPLKRLERYLAG</sequence>
<dbReference type="SUPFAM" id="SSF55961">
    <property type="entry name" value="Bet v1-like"/>
    <property type="match status" value="1"/>
</dbReference>
<dbReference type="CDD" id="cd07814">
    <property type="entry name" value="SRPBCC_CalC_Aha1-like"/>
    <property type="match status" value="1"/>
</dbReference>
<name>A0A1X7BT29_9RHOB</name>
<evidence type="ECO:0000313" key="3">
    <source>
        <dbReference type="EMBL" id="SMC12762.1"/>
    </source>
</evidence>
<dbReference type="OrthoDB" id="9805228at2"/>
<dbReference type="AlphaFoldDB" id="A0A1X7BT29"/>
<dbReference type="InterPro" id="IPR023393">
    <property type="entry name" value="START-like_dom_sf"/>
</dbReference>
<dbReference type="RefSeq" id="WP_085800708.1">
    <property type="nucleotide sequence ID" value="NZ_FWXB01000009.1"/>
</dbReference>
<dbReference type="EMBL" id="FWXB01000009">
    <property type="protein sequence ID" value="SMC12762.1"/>
    <property type="molecule type" value="Genomic_DNA"/>
</dbReference>
<gene>
    <name evidence="3" type="ORF">ROA7745_02593</name>
</gene>
<evidence type="ECO:0000259" key="2">
    <source>
        <dbReference type="Pfam" id="PF08327"/>
    </source>
</evidence>
<evidence type="ECO:0000256" key="1">
    <source>
        <dbReference type="ARBA" id="ARBA00006817"/>
    </source>
</evidence>
<accession>A0A1X7BT29</accession>
<dbReference type="Pfam" id="PF08327">
    <property type="entry name" value="AHSA1"/>
    <property type="match status" value="1"/>
</dbReference>
<reference evidence="3 4" key="1">
    <citation type="submission" date="2017-03" db="EMBL/GenBank/DDBJ databases">
        <authorList>
            <person name="Afonso C.L."/>
            <person name="Miller P.J."/>
            <person name="Scott M.A."/>
            <person name="Spackman E."/>
            <person name="Goraichik I."/>
            <person name="Dimitrov K.M."/>
            <person name="Suarez D.L."/>
            <person name="Swayne D.E."/>
        </authorList>
    </citation>
    <scope>NUCLEOTIDE SEQUENCE [LARGE SCALE GENOMIC DNA]</scope>
    <source>
        <strain evidence="3 4">CECT 7745</strain>
    </source>
</reference>
<proteinExistence type="inferred from homology"/>
<dbReference type="Proteomes" id="UP000193224">
    <property type="component" value="Unassembled WGS sequence"/>
</dbReference>
<protein>
    <recommendedName>
        <fullName evidence="2">Activator of Hsp90 ATPase homologue 1/2-like C-terminal domain-containing protein</fullName>
    </recommendedName>
</protein>
<dbReference type="InterPro" id="IPR013538">
    <property type="entry name" value="ASHA1/2-like_C"/>
</dbReference>
<comment type="similarity">
    <text evidence="1">Belongs to the AHA1 family.</text>
</comment>
<feature type="domain" description="Activator of Hsp90 ATPase homologue 1/2-like C-terminal" evidence="2">
    <location>
        <begin position="12"/>
        <end position="142"/>
    </location>
</feature>
<organism evidence="3 4">
    <name type="scientific">Roseovarius aestuarii</name>
    <dbReference type="NCBI Taxonomy" id="475083"/>
    <lineage>
        <taxon>Bacteria</taxon>
        <taxon>Pseudomonadati</taxon>
        <taxon>Pseudomonadota</taxon>
        <taxon>Alphaproteobacteria</taxon>
        <taxon>Rhodobacterales</taxon>
        <taxon>Roseobacteraceae</taxon>
        <taxon>Roseovarius</taxon>
    </lineage>
</organism>
<evidence type="ECO:0000313" key="4">
    <source>
        <dbReference type="Proteomes" id="UP000193224"/>
    </source>
</evidence>
<keyword evidence="4" id="KW-1185">Reference proteome</keyword>